<dbReference type="Proteomes" id="UP000471633">
    <property type="component" value="Unassembled WGS sequence"/>
</dbReference>
<reference evidence="1" key="3">
    <citation type="submission" date="2021-06" db="EMBL/GenBank/DDBJ databases">
        <title>Chromosome-level genome assembly for S. haematobium.</title>
        <authorList>
            <person name="Stroehlein A.J."/>
        </authorList>
    </citation>
    <scope>NUCLEOTIDE SEQUENCE</scope>
</reference>
<dbReference type="GeneID" id="24595291"/>
<dbReference type="CTD" id="24595291"/>
<evidence type="ECO:0000313" key="2">
    <source>
        <dbReference type="EMBL" id="KGB39586.1"/>
    </source>
</evidence>
<name>A0A095AXZ9_SCHHA</name>
<sequence>MPLDVESRAPKVASEVYYKTVGVLGSLDSALKLSSESDIHTKSLSRIDSDPNITLKDITNECYHIIDLENDTETIKHPRPNSFDLMKISHSDDAINVVNHDSQELPRLNRIYEVHDSN</sequence>
<protein>
    <submittedName>
        <fullName evidence="2">Uncharacterized protein</fullName>
    </submittedName>
</protein>
<accession>A0A095AXZ9</accession>
<dbReference type="RefSeq" id="XP_012799345.1">
    <property type="nucleotide sequence ID" value="XM_012943891.1"/>
</dbReference>
<evidence type="ECO:0000313" key="3">
    <source>
        <dbReference type="Proteomes" id="UP000471633"/>
    </source>
</evidence>
<gene>
    <name evidence="1" type="ORF">MS3_00007592</name>
    <name evidence="2" type="ORF">MS3_08031</name>
</gene>
<organism evidence="2">
    <name type="scientific">Schistosoma haematobium</name>
    <name type="common">Blood fluke</name>
    <dbReference type="NCBI Taxonomy" id="6185"/>
    <lineage>
        <taxon>Eukaryota</taxon>
        <taxon>Metazoa</taxon>
        <taxon>Spiralia</taxon>
        <taxon>Lophotrochozoa</taxon>
        <taxon>Platyhelminthes</taxon>
        <taxon>Trematoda</taxon>
        <taxon>Digenea</taxon>
        <taxon>Strigeidida</taxon>
        <taxon>Schistosomatoidea</taxon>
        <taxon>Schistosomatidae</taxon>
        <taxon>Schistosoma</taxon>
    </lineage>
</organism>
<reference evidence="2" key="1">
    <citation type="journal article" date="2012" name="Nat. Genet.">
        <title>Whole-genome sequence of Schistosoma haematobium.</title>
        <authorList>
            <person name="Young N.D."/>
            <person name="Jex A.R."/>
            <person name="Li B."/>
            <person name="Liu S."/>
            <person name="Yang L."/>
            <person name="Xiong Z."/>
            <person name="Li Y."/>
            <person name="Cantacessi C."/>
            <person name="Hall R.S."/>
            <person name="Xu X."/>
            <person name="Chen F."/>
            <person name="Wu X."/>
            <person name="Zerlotini A."/>
            <person name="Oliveira G."/>
            <person name="Hofmann A."/>
            <person name="Zhang G."/>
            <person name="Fang X."/>
            <person name="Kang Y."/>
            <person name="Campbell B.E."/>
            <person name="Loukas A."/>
            <person name="Ranganathan S."/>
            <person name="Rollinson D."/>
            <person name="Rinaldi G."/>
            <person name="Brindley P.J."/>
            <person name="Yang H."/>
            <person name="Wang J."/>
            <person name="Wang J."/>
            <person name="Gasser R.B."/>
        </authorList>
    </citation>
    <scope>NUCLEOTIDE SEQUENCE [LARGE SCALE GENOMIC DNA]</scope>
</reference>
<keyword evidence="3" id="KW-1185">Reference proteome</keyword>
<proteinExistence type="predicted"/>
<reference evidence="1" key="4">
    <citation type="journal article" date="2022" name="PLoS Pathog.">
        <title>Chromosome-level genome of Schistosoma haematobium underpins genome-wide explorations of molecular variation.</title>
        <authorList>
            <person name="Stroehlein A.J."/>
            <person name="Korhonen P.K."/>
            <person name="Lee V.V."/>
            <person name="Ralph S.A."/>
            <person name="Mentink-Kane M."/>
            <person name="You H."/>
            <person name="McManus D.P."/>
            <person name="Tchuente L.T."/>
            <person name="Stothard J.R."/>
            <person name="Kaur P."/>
            <person name="Dudchenko O."/>
            <person name="Aiden E.L."/>
            <person name="Yang B."/>
            <person name="Yang H."/>
            <person name="Emery A.M."/>
            <person name="Webster B.L."/>
            <person name="Brindley P.J."/>
            <person name="Rollinson D."/>
            <person name="Chang B.C.H."/>
            <person name="Gasser R.B."/>
            <person name="Young N.D."/>
        </authorList>
    </citation>
    <scope>NUCLEOTIDE SEQUENCE</scope>
</reference>
<dbReference type="EMBL" id="KL251237">
    <property type="protein sequence ID" value="KGB39586.1"/>
    <property type="molecule type" value="Genomic_DNA"/>
</dbReference>
<evidence type="ECO:0000313" key="1">
    <source>
        <dbReference type="EMBL" id="KAH9583051.1"/>
    </source>
</evidence>
<dbReference type="EMBL" id="AMPZ03000005">
    <property type="protein sequence ID" value="KAH9583051.1"/>
    <property type="molecule type" value="Genomic_DNA"/>
</dbReference>
<dbReference type="KEGG" id="shx:MS3_00007592"/>
<dbReference type="AlphaFoldDB" id="A0A095AXZ9"/>
<reference evidence="1" key="2">
    <citation type="journal article" date="2019" name="Gigascience">
        <title>High-quality Schistosoma haematobium genome achieved by single-molecule and long-range sequencing.</title>
        <authorList>
            <person name="Stroehlein A.J."/>
            <person name="Korhonen P.K."/>
            <person name="Chong T.M."/>
            <person name="Lim Y.L."/>
            <person name="Chan K.G."/>
            <person name="Webster B."/>
            <person name="Rollinson D."/>
            <person name="Brindley P.J."/>
            <person name="Gasser R.B."/>
            <person name="Young N.D."/>
        </authorList>
    </citation>
    <scope>NUCLEOTIDE SEQUENCE</scope>
</reference>